<evidence type="ECO:0000256" key="2">
    <source>
        <dbReference type="ARBA" id="ARBA00022946"/>
    </source>
</evidence>
<dbReference type="PROSITE" id="PS51375">
    <property type="entry name" value="PPR"/>
    <property type="match status" value="1"/>
</dbReference>
<dbReference type="Gene3D" id="1.25.40.10">
    <property type="entry name" value="Tetratricopeptide repeat domain"/>
    <property type="match status" value="1"/>
</dbReference>
<dbReference type="InterPro" id="IPR011990">
    <property type="entry name" value="TPR-like_helical_dom_sf"/>
</dbReference>
<feature type="repeat" description="PPR" evidence="3">
    <location>
        <begin position="148"/>
        <end position="182"/>
    </location>
</feature>
<evidence type="ECO:0000313" key="6">
    <source>
        <dbReference type="Proteomes" id="UP000006038"/>
    </source>
</evidence>
<keyword evidence="1" id="KW-0677">Repeat</keyword>
<dbReference type="PANTHER" id="PTHR47933">
    <property type="entry name" value="PENTATRICOPEPTIDE REPEAT-CONTAINING PROTEIN 1, MITOCHONDRIAL"/>
    <property type="match status" value="1"/>
</dbReference>
<feature type="region of interest" description="Disordered" evidence="4">
    <location>
        <begin position="1"/>
        <end position="105"/>
    </location>
</feature>
<keyword evidence="6" id="KW-1185">Reference proteome</keyword>
<evidence type="ECO:0000313" key="5">
    <source>
        <dbReference type="EnsemblPlants" id="OB02G29560.1"/>
    </source>
</evidence>
<dbReference type="HOGENOM" id="CLU_1362283_0_0_1"/>
<organism evidence="5">
    <name type="scientific">Oryza brachyantha</name>
    <name type="common">malo sina</name>
    <dbReference type="NCBI Taxonomy" id="4533"/>
    <lineage>
        <taxon>Eukaryota</taxon>
        <taxon>Viridiplantae</taxon>
        <taxon>Streptophyta</taxon>
        <taxon>Embryophyta</taxon>
        <taxon>Tracheophyta</taxon>
        <taxon>Spermatophyta</taxon>
        <taxon>Magnoliopsida</taxon>
        <taxon>Liliopsida</taxon>
        <taxon>Poales</taxon>
        <taxon>Poaceae</taxon>
        <taxon>BOP clade</taxon>
        <taxon>Oryzoideae</taxon>
        <taxon>Oryzeae</taxon>
        <taxon>Oryzinae</taxon>
        <taxon>Oryza</taxon>
    </lineage>
</organism>
<dbReference type="PANTHER" id="PTHR47933:SF45">
    <property type="entry name" value="PENTACOTRIPEPTIDE-REPEAT REGION OF PRORP DOMAIN-CONTAINING PROTEIN"/>
    <property type="match status" value="1"/>
</dbReference>
<keyword evidence="2" id="KW-0809">Transit peptide</keyword>
<dbReference type="Gramene" id="OB02G29560.1">
    <property type="protein sequence ID" value="OB02G29560.1"/>
    <property type="gene ID" value="OB02G29560"/>
</dbReference>
<accession>J3LE89</accession>
<evidence type="ECO:0000256" key="3">
    <source>
        <dbReference type="PROSITE-ProRule" id="PRU00708"/>
    </source>
</evidence>
<reference evidence="5" key="1">
    <citation type="submission" date="2013-04" db="UniProtKB">
        <authorList>
            <consortium name="EnsemblPlants"/>
        </authorList>
    </citation>
    <scope>IDENTIFICATION</scope>
</reference>
<dbReference type="Pfam" id="PF13041">
    <property type="entry name" value="PPR_2"/>
    <property type="match status" value="1"/>
</dbReference>
<dbReference type="NCBIfam" id="TIGR00756">
    <property type="entry name" value="PPR"/>
    <property type="match status" value="2"/>
</dbReference>
<protein>
    <recommendedName>
        <fullName evidence="7">Pentatricopeptide repeat-containing protein</fullName>
    </recommendedName>
</protein>
<evidence type="ECO:0008006" key="7">
    <source>
        <dbReference type="Google" id="ProtNLM"/>
    </source>
</evidence>
<evidence type="ECO:0000256" key="1">
    <source>
        <dbReference type="ARBA" id="ARBA00022737"/>
    </source>
</evidence>
<dbReference type="Proteomes" id="UP000006038">
    <property type="component" value="Unassembled WGS sequence"/>
</dbReference>
<feature type="compositionally biased region" description="Basic residues" evidence="4">
    <location>
        <begin position="15"/>
        <end position="24"/>
    </location>
</feature>
<dbReference type="GO" id="GO:0003729">
    <property type="term" value="F:mRNA binding"/>
    <property type="evidence" value="ECO:0007669"/>
    <property type="project" value="TreeGrafter"/>
</dbReference>
<sequence length="201" mass="21968">MASTASGAGDVGRERSRHRRRRRWRLEESIVLPGGWSTHAREARISKQGQRQPGQRGAWETSKPRSEHAAAAATASPDSGVRRSISHGLPRPPRRSSCASSPTCTGRPVWSDPYNAVIRALCRRADLARALRCLSLMSWSAPAGAPPDAYTFNSLIVGYCHSSPVDVPRHLFDEMPARGFTPGRGLSYTALIEGLRGTRKD</sequence>
<dbReference type="EnsemblPlants" id="OB02G29560.1">
    <property type="protein sequence ID" value="OB02G29560.1"/>
    <property type="gene ID" value="OB02G29560"/>
</dbReference>
<proteinExistence type="predicted"/>
<dbReference type="InterPro" id="IPR051240">
    <property type="entry name" value="Mito_RNA-Proc/Resp"/>
</dbReference>
<dbReference type="AlphaFoldDB" id="J3LE89"/>
<name>J3LE89_ORYBR</name>
<evidence type="ECO:0000256" key="4">
    <source>
        <dbReference type="SAM" id="MobiDB-lite"/>
    </source>
</evidence>
<dbReference type="InterPro" id="IPR002885">
    <property type="entry name" value="PPR_rpt"/>
</dbReference>